<keyword evidence="2" id="KW-0963">Cytoplasm</keyword>
<comment type="pathway">
    <text evidence="2">Carbohydrate biosynthesis; gluconeogenesis.</text>
</comment>
<reference evidence="3 4" key="2">
    <citation type="journal article" date="2010" name="Stand. Genomic Sci.">
        <title>Complete genome sequence of Nakamurella multipartita type strain (Y-104).</title>
        <authorList>
            <person name="Tice H."/>
            <person name="Mayilraj S."/>
            <person name="Sims D."/>
            <person name="Lapidus A."/>
            <person name="Nolan M."/>
            <person name="Lucas S."/>
            <person name="Glavina Del Rio T."/>
            <person name="Copeland A."/>
            <person name="Cheng J.F."/>
            <person name="Meincke L."/>
            <person name="Bruce D."/>
            <person name="Goodwin L."/>
            <person name="Pitluck S."/>
            <person name="Ivanova N."/>
            <person name="Mavromatis K."/>
            <person name="Ovchinnikova G."/>
            <person name="Pati A."/>
            <person name="Chen A."/>
            <person name="Palaniappan K."/>
            <person name="Land M."/>
            <person name="Hauser L."/>
            <person name="Chang Y.J."/>
            <person name="Jeffries C.D."/>
            <person name="Detter J.C."/>
            <person name="Brettin T."/>
            <person name="Rohde M."/>
            <person name="Goker M."/>
            <person name="Bristow J."/>
            <person name="Eisen J.A."/>
            <person name="Markowitz V."/>
            <person name="Hugenholtz P."/>
            <person name="Kyrpides N.C."/>
            <person name="Klenk H.P."/>
            <person name="Chen F."/>
        </authorList>
    </citation>
    <scope>NUCLEOTIDE SEQUENCE [LARGE SCALE GENOMIC DNA]</scope>
    <source>
        <strain evidence="4">ATCC 700099 / DSM 44233 / CIP 104796 / JCM 9543 / NBRC 105858 / Y-104</strain>
    </source>
</reference>
<dbReference type="EMBL" id="CP001737">
    <property type="protein sequence ID" value="ACV76450.1"/>
    <property type="molecule type" value="Genomic_DNA"/>
</dbReference>
<dbReference type="Proteomes" id="UP000002218">
    <property type="component" value="Chromosome"/>
</dbReference>
<keyword evidence="4" id="KW-1185">Reference proteome</keyword>
<dbReference type="GO" id="GO:0006096">
    <property type="term" value="P:glycolytic process"/>
    <property type="evidence" value="ECO:0007669"/>
    <property type="project" value="UniProtKB-UniPathway"/>
</dbReference>
<dbReference type="GO" id="GO:0004807">
    <property type="term" value="F:triose-phosphate isomerase activity"/>
    <property type="evidence" value="ECO:0007669"/>
    <property type="project" value="UniProtKB-EC"/>
</dbReference>
<evidence type="ECO:0000256" key="2">
    <source>
        <dbReference type="RuleBase" id="RU363013"/>
    </source>
</evidence>
<dbReference type="GO" id="GO:0006094">
    <property type="term" value="P:gluconeogenesis"/>
    <property type="evidence" value="ECO:0007669"/>
    <property type="project" value="UniProtKB-UniPathway"/>
</dbReference>
<reference evidence="4" key="1">
    <citation type="submission" date="2009-09" db="EMBL/GenBank/DDBJ databases">
        <title>The complete genome of Nakamurella multipartita DSM 44233.</title>
        <authorList>
            <consortium name="US DOE Joint Genome Institute (JGI-PGF)"/>
            <person name="Lucas S."/>
            <person name="Copeland A."/>
            <person name="Lapidus A."/>
            <person name="Glavina del Rio T."/>
            <person name="Dalin E."/>
            <person name="Tice H."/>
            <person name="Bruce D."/>
            <person name="Goodwin L."/>
            <person name="Pitluck S."/>
            <person name="Kyrpides N."/>
            <person name="Mavromatis K."/>
            <person name="Ivanova N."/>
            <person name="Ovchinnikova G."/>
            <person name="Sims D."/>
            <person name="Meincke L."/>
            <person name="Brettin T."/>
            <person name="Detter J.C."/>
            <person name="Han C."/>
            <person name="Larimer F."/>
            <person name="Land M."/>
            <person name="Hauser L."/>
            <person name="Markowitz V."/>
            <person name="Cheng J.-F."/>
            <person name="Hugenholtz P."/>
            <person name="Woyke T."/>
            <person name="Wu D."/>
            <person name="Klenk H.-P."/>
            <person name="Eisen J.A."/>
        </authorList>
    </citation>
    <scope>NUCLEOTIDE SEQUENCE [LARGE SCALE GENOMIC DNA]</scope>
    <source>
        <strain evidence="4">ATCC 700099 / DSM 44233 / CIP 104796 / JCM 9543 / NBRC 105858 / Y-104</strain>
    </source>
</reference>
<dbReference type="InParanoid" id="C8XHV9"/>
<dbReference type="InterPro" id="IPR000652">
    <property type="entry name" value="Triosephosphate_isomerase"/>
</dbReference>
<keyword evidence="1 2" id="KW-0413">Isomerase</keyword>
<organism evidence="3 4">
    <name type="scientific">Nakamurella multipartita (strain ATCC 700099 / DSM 44233 / CIP 104796 / JCM 9543 / NBRC 105858 / Y-104)</name>
    <name type="common">Microsphaera multipartita</name>
    <dbReference type="NCBI Taxonomy" id="479431"/>
    <lineage>
        <taxon>Bacteria</taxon>
        <taxon>Bacillati</taxon>
        <taxon>Actinomycetota</taxon>
        <taxon>Actinomycetes</taxon>
        <taxon>Nakamurellales</taxon>
        <taxon>Nakamurellaceae</taxon>
        <taxon>Nakamurella</taxon>
    </lineage>
</organism>
<dbReference type="Gene3D" id="3.20.20.70">
    <property type="entry name" value="Aldolase class I"/>
    <property type="match status" value="1"/>
</dbReference>
<dbReference type="UniPathway" id="UPA00109">
    <property type="reaction ID" value="UER00189"/>
</dbReference>
<dbReference type="GO" id="GO:0019563">
    <property type="term" value="P:glycerol catabolic process"/>
    <property type="evidence" value="ECO:0007669"/>
    <property type="project" value="TreeGrafter"/>
</dbReference>
<dbReference type="PANTHER" id="PTHR21139">
    <property type="entry name" value="TRIOSEPHOSPHATE ISOMERASE"/>
    <property type="match status" value="1"/>
</dbReference>
<dbReference type="GO" id="GO:0005829">
    <property type="term" value="C:cytosol"/>
    <property type="evidence" value="ECO:0007669"/>
    <property type="project" value="TreeGrafter"/>
</dbReference>
<dbReference type="InterPro" id="IPR035990">
    <property type="entry name" value="TIM_sf"/>
</dbReference>
<dbReference type="eggNOG" id="COG0149">
    <property type="taxonomic scope" value="Bacteria"/>
</dbReference>
<dbReference type="RefSeq" id="WP_012813925.1">
    <property type="nucleotide sequence ID" value="NC_013235.1"/>
</dbReference>
<gene>
    <name evidence="3" type="ordered locus">Namu_0012</name>
</gene>
<comment type="pathway">
    <text evidence="2">Carbohydrate degradation; glycolysis; D-glyceraldehyde 3-phosphate from glycerone phosphate: step 1/1.</text>
</comment>
<dbReference type="InterPro" id="IPR013785">
    <property type="entry name" value="Aldolase_TIM"/>
</dbReference>
<comment type="subcellular location">
    <subcellularLocation>
        <location evidence="2">Cytoplasm</location>
    </subcellularLocation>
</comment>
<dbReference type="GO" id="GO:0046166">
    <property type="term" value="P:glyceraldehyde-3-phosphate biosynthetic process"/>
    <property type="evidence" value="ECO:0007669"/>
    <property type="project" value="TreeGrafter"/>
</dbReference>
<dbReference type="STRING" id="479431.Namu_0012"/>
<dbReference type="PANTHER" id="PTHR21139:SF2">
    <property type="entry name" value="TRIOSEPHOSPHATE ISOMERASE"/>
    <property type="match status" value="1"/>
</dbReference>
<comment type="subunit">
    <text evidence="2">Homodimer.</text>
</comment>
<dbReference type="HOGENOM" id="CLU_024251_2_3_11"/>
<dbReference type="UniPathway" id="UPA00138"/>
<dbReference type="PROSITE" id="PS51440">
    <property type="entry name" value="TIM_2"/>
    <property type="match status" value="1"/>
</dbReference>
<dbReference type="KEGG" id="nml:Namu_0012"/>
<dbReference type="SUPFAM" id="SSF51351">
    <property type="entry name" value="Triosephosphate isomerase (TIM)"/>
    <property type="match status" value="1"/>
</dbReference>
<dbReference type="AlphaFoldDB" id="C8XHV9"/>
<dbReference type="EC" id="5.3.1.1" evidence="2"/>
<comment type="similarity">
    <text evidence="2">Belongs to the triosephosphate isomerase family.</text>
</comment>
<name>C8XHV9_NAKMY</name>
<dbReference type="OrthoDB" id="9809429at2"/>
<evidence type="ECO:0000256" key="1">
    <source>
        <dbReference type="ARBA" id="ARBA00023235"/>
    </source>
</evidence>
<dbReference type="CDD" id="cd00311">
    <property type="entry name" value="TIM"/>
    <property type="match status" value="1"/>
</dbReference>
<protein>
    <recommendedName>
        <fullName evidence="2">Triosephosphate isomerase</fullName>
        <ecNumber evidence="2">5.3.1.1</ecNumber>
    </recommendedName>
</protein>
<keyword evidence="2" id="KW-0324">Glycolysis</keyword>
<dbReference type="Pfam" id="PF00121">
    <property type="entry name" value="TIM"/>
    <property type="match status" value="1"/>
</dbReference>
<proteinExistence type="inferred from homology"/>
<evidence type="ECO:0000313" key="3">
    <source>
        <dbReference type="EMBL" id="ACV76450.1"/>
    </source>
</evidence>
<sequence length="252" mass="26399">MARLLIGSSLKMYFGHRQTLDWVRAVAAICTEHPATVSGAVEFFVIPTFPSIPAVVEIARPAGIAVGAQDLHWADSGPFTGEVSAAELAELGCTLAEVGHAERRSLFGETDEMVAGKTHAALRHGLAPVECVGEPDQGPAELAVQVCLDQLERALAPARAAGTGGRLIVAYEPVWAIGAPTPAPPEHVRAVCGALREHLRADPLFPDAAVIYGGSAGPGLLPTIVDAVDGMFLGRFAHDPQAVRAVLDEVER</sequence>
<accession>C8XHV9</accession>
<keyword evidence="2" id="KW-0312">Gluconeogenesis</keyword>
<comment type="catalytic activity">
    <reaction evidence="2">
        <text>D-glyceraldehyde 3-phosphate = dihydroxyacetone phosphate</text>
        <dbReference type="Rhea" id="RHEA:18585"/>
        <dbReference type="ChEBI" id="CHEBI:57642"/>
        <dbReference type="ChEBI" id="CHEBI:59776"/>
        <dbReference type="EC" id="5.3.1.1"/>
    </reaction>
</comment>
<evidence type="ECO:0000313" key="4">
    <source>
        <dbReference type="Proteomes" id="UP000002218"/>
    </source>
</evidence>